<dbReference type="eggNOG" id="COG3146">
    <property type="taxonomic scope" value="Bacteria"/>
</dbReference>
<dbReference type="EMBL" id="JH636049">
    <property type="protein sequence ID" value="EID54559.1"/>
    <property type="molecule type" value="Genomic_DNA"/>
</dbReference>
<dbReference type="OrthoDB" id="3687960at2"/>
<evidence type="ECO:0008006" key="3">
    <source>
        <dbReference type="Google" id="ProtNLM"/>
    </source>
</evidence>
<dbReference type="HOGENOM" id="CLU_787298_0_0_11"/>
<dbReference type="Proteomes" id="UP000004691">
    <property type="component" value="Unassembled WGS sequence"/>
</dbReference>
<accession>I0V356</accession>
<evidence type="ECO:0000313" key="2">
    <source>
        <dbReference type="Proteomes" id="UP000004691"/>
    </source>
</evidence>
<evidence type="ECO:0000313" key="1">
    <source>
        <dbReference type="EMBL" id="EID54559.1"/>
    </source>
</evidence>
<dbReference type="AlphaFoldDB" id="I0V356"/>
<name>I0V356_9PSEU</name>
<gene>
    <name evidence="1" type="ORF">SacxiDRAFT_2330</name>
</gene>
<proteinExistence type="predicted"/>
<organism evidence="1 2">
    <name type="scientific">Saccharomonospora xinjiangensis XJ-54</name>
    <dbReference type="NCBI Taxonomy" id="882086"/>
    <lineage>
        <taxon>Bacteria</taxon>
        <taxon>Bacillati</taxon>
        <taxon>Actinomycetota</taxon>
        <taxon>Actinomycetes</taxon>
        <taxon>Pseudonocardiales</taxon>
        <taxon>Pseudonocardiaceae</taxon>
        <taxon>Saccharomonospora</taxon>
    </lineage>
</organism>
<sequence length="352" mass="38822">MTVSFEIADPRTEPEPFGWSEFRARRGLHAVWDYDLLALEAWAARNPPLLVVARDKTRIVAAATVLVCTPRLRPAYAAVSRKRGPMLKPVWAEVYQPWLSGLPGVVFSDDLDDDARAALLRELERALARRLGAGLLGVFYRSVGADLAGMLEGRGRLVRQVDTVSVLPNDFADRDGWIASLSRSRRTNVTRALRDVSRRVESGQLVVVGGTARGDLTGGEVADLLNRHRLDRGIPSLDTRSPLLGSYFHSFVRRPDVHTVTYHDSEGRLLAVNTLLDHPQCLVKQHWAALPVAEGGLKNLLFDSFARAVDTLTRTTAAELSAGRRPHDVKHALGFTPRPVFGAVVPRPVMGR</sequence>
<dbReference type="STRING" id="882086.SacxiDRAFT_2330"/>
<dbReference type="RefSeq" id="WP_006238706.1">
    <property type="nucleotide sequence ID" value="NZ_JH636049.1"/>
</dbReference>
<protein>
    <recommendedName>
        <fullName evidence="3">BioF2-like acetyltransferase domain-containing protein</fullName>
    </recommendedName>
</protein>
<reference evidence="1 2" key="1">
    <citation type="submission" date="2012-01" db="EMBL/GenBank/DDBJ databases">
        <title>Improved High-Quality Draft sequence of Saccharomonospora xinjiangensis XJ-54.</title>
        <authorList>
            <consortium name="US DOE Joint Genome Institute"/>
            <person name="Lucas S."/>
            <person name="Han J."/>
            <person name="Lapidus A."/>
            <person name="Cheng J.-F."/>
            <person name="Goodwin L."/>
            <person name="Pitluck S."/>
            <person name="Peters L."/>
            <person name="Mikhailova N."/>
            <person name="Teshima H."/>
            <person name="Detter J.C."/>
            <person name="Han C."/>
            <person name="Tapia R."/>
            <person name="Land M."/>
            <person name="Hauser L."/>
            <person name="Kyrpides N."/>
            <person name="Ivanova N."/>
            <person name="Pagani I."/>
            <person name="Brambilla E.-M."/>
            <person name="Klenk H.-P."/>
            <person name="Woyke T."/>
        </authorList>
    </citation>
    <scope>NUCLEOTIDE SEQUENCE [LARGE SCALE GENOMIC DNA]</scope>
    <source>
        <strain evidence="1 2">XJ-54</strain>
    </source>
</reference>
<keyword evidence="2" id="KW-1185">Reference proteome</keyword>